<dbReference type="Pfam" id="PF00092">
    <property type="entry name" value="VWA"/>
    <property type="match status" value="1"/>
</dbReference>
<proteinExistence type="predicted"/>
<protein>
    <submittedName>
        <fullName evidence="2">COL6A</fullName>
    </submittedName>
</protein>
<dbReference type="OrthoDB" id="6081966at2759"/>
<organism evidence="2 3">
    <name type="scientific">Mytilus edulis</name>
    <name type="common">Blue mussel</name>
    <dbReference type="NCBI Taxonomy" id="6550"/>
    <lineage>
        <taxon>Eukaryota</taxon>
        <taxon>Metazoa</taxon>
        <taxon>Spiralia</taxon>
        <taxon>Lophotrochozoa</taxon>
        <taxon>Mollusca</taxon>
        <taxon>Bivalvia</taxon>
        <taxon>Autobranchia</taxon>
        <taxon>Pteriomorphia</taxon>
        <taxon>Mytilida</taxon>
        <taxon>Mytiloidea</taxon>
        <taxon>Mytilidae</taxon>
        <taxon>Mytilinae</taxon>
        <taxon>Mytilus</taxon>
    </lineage>
</organism>
<evidence type="ECO:0000259" key="1">
    <source>
        <dbReference type="PROSITE" id="PS50234"/>
    </source>
</evidence>
<reference evidence="2" key="1">
    <citation type="submission" date="2021-03" db="EMBL/GenBank/DDBJ databases">
        <authorList>
            <person name="Bekaert M."/>
        </authorList>
    </citation>
    <scope>NUCLEOTIDE SEQUENCE</scope>
</reference>
<accession>A0A8S3SSQ4</accession>
<dbReference type="Proteomes" id="UP000683360">
    <property type="component" value="Unassembled WGS sequence"/>
</dbReference>
<dbReference type="Gene3D" id="3.40.50.410">
    <property type="entry name" value="von Willebrand factor, type A domain"/>
    <property type="match status" value="1"/>
</dbReference>
<gene>
    <name evidence="2" type="ORF">MEDL_36829</name>
</gene>
<comment type="caution">
    <text evidence="2">The sequence shown here is derived from an EMBL/GenBank/DDBJ whole genome shotgun (WGS) entry which is preliminary data.</text>
</comment>
<dbReference type="InterPro" id="IPR002035">
    <property type="entry name" value="VWF_A"/>
</dbReference>
<dbReference type="InterPro" id="IPR036465">
    <property type="entry name" value="vWFA_dom_sf"/>
</dbReference>
<dbReference type="PROSITE" id="PS50234">
    <property type="entry name" value="VWFA"/>
    <property type="match status" value="1"/>
</dbReference>
<dbReference type="PANTHER" id="PTHR24020">
    <property type="entry name" value="COLLAGEN ALPHA"/>
    <property type="match status" value="1"/>
</dbReference>
<feature type="domain" description="VWFA" evidence="1">
    <location>
        <begin position="19"/>
        <end position="201"/>
    </location>
</feature>
<dbReference type="AlphaFoldDB" id="A0A8S3SSQ4"/>
<keyword evidence="3" id="KW-1185">Reference proteome</keyword>
<dbReference type="SMART" id="SM00327">
    <property type="entry name" value="VWA"/>
    <property type="match status" value="1"/>
</dbReference>
<dbReference type="InterPro" id="IPR050525">
    <property type="entry name" value="ECM_Assembly_Org"/>
</dbReference>
<evidence type="ECO:0000313" key="2">
    <source>
        <dbReference type="EMBL" id="CAG2223569.1"/>
    </source>
</evidence>
<dbReference type="PANTHER" id="PTHR24020:SF20">
    <property type="entry name" value="PH DOMAIN-CONTAINING PROTEIN"/>
    <property type="match status" value="1"/>
</dbReference>
<evidence type="ECO:0000313" key="3">
    <source>
        <dbReference type="Proteomes" id="UP000683360"/>
    </source>
</evidence>
<dbReference type="SUPFAM" id="SSF53300">
    <property type="entry name" value="vWA-like"/>
    <property type="match status" value="1"/>
</dbReference>
<name>A0A8S3SSQ4_MYTED</name>
<dbReference type="CDD" id="cd01450">
    <property type="entry name" value="vWFA_subfamily_ECM"/>
    <property type="match status" value="1"/>
</dbReference>
<dbReference type="EMBL" id="CAJPWZ010001790">
    <property type="protein sequence ID" value="CAG2223569.1"/>
    <property type="molecule type" value="Genomic_DNA"/>
</dbReference>
<sequence>MHDQSVSIGEQCSSVTPADVIFVIDESSSVGQTHFTDTINALSTTVDNLAIGENDIRVGFVLFHANSSSRSISDLNTSFNKNVIKSALSSASYAAGNDTDIASALDFTCQTMFVPNKGERSSAQNYLVLLSDGITDATQAKTSGISCRSDGITIITVGIGGTSNGHLVLKDLAVYYTYPDHYLNTTYAELGTTLPVLVTSVVNCSSSDIVTAQSCNCTECDTNCPGIAASCSAGSYFSTDGNCETCPQGY</sequence>